<organism evidence="1 3">
    <name type="scientific">Didymodactylos carnosus</name>
    <dbReference type="NCBI Taxonomy" id="1234261"/>
    <lineage>
        <taxon>Eukaryota</taxon>
        <taxon>Metazoa</taxon>
        <taxon>Spiralia</taxon>
        <taxon>Gnathifera</taxon>
        <taxon>Rotifera</taxon>
        <taxon>Eurotatoria</taxon>
        <taxon>Bdelloidea</taxon>
        <taxon>Philodinida</taxon>
        <taxon>Philodinidae</taxon>
        <taxon>Didymodactylos</taxon>
    </lineage>
</organism>
<proteinExistence type="predicted"/>
<dbReference type="EMBL" id="CAJNOK010037546">
    <property type="protein sequence ID" value="CAF1531519.1"/>
    <property type="molecule type" value="Genomic_DNA"/>
</dbReference>
<dbReference type="Proteomes" id="UP000682733">
    <property type="component" value="Unassembled WGS sequence"/>
</dbReference>
<evidence type="ECO:0000313" key="3">
    <source>
        <dbReference type="Proteomes" id="UP000677228"/>
    </source>
</evidence>
<dbReference type="EMBL" id="CAJOBA010059791">
    <property type="protein sequence ID" value="CAF4318645.1"/>
    <property type="molecule type" value="Genomic_DNA"/>
</dbReference>
<accession>A0A8S2FRX0</accession>
<dbReference type="AlphaFoldDB" id="A0A8S2FRX0"/>
<reference evidence="1" key="1">
    <citation type="submission" date="2021-02" db="EMBL/GenBank/DDBJ databases">
        <authorList>
            <person name="Nowell W R."/>
        </authorList>
    </citation>
    <scope>NUCLEOTIDE SEQUENCE</scope>
</reference>
<feature type="non-terminal residue" evidence="1">
    <location>
        <position position="1"/>
    </location>
</feature>
<evidence type="ECO:0000313" key="2">
    <source>
        <dbReference type="EMBL" id="CAF4318645.1"/>
    </source>
</evidence>
<gene>
    <name evidence="1" type="ORF">OVA965_LOCUS38280</name>
    <name evidence="2" type="ORF">TMI583_LOCUS39455</name>
</gene>
<name>A0A8S2FRX0_9BILA</name>
<evidence type="ECO:0000313" key="1">
    <source>
        <dbReference type="EMBL" id="CAF1531519.1"/>
    </source>
</evidence>
<comment type="caution">
    <text evidence="1">The sequence shown here is derived from an EMBL/GenBank/DDBJ whole genome shotgun (WGS) entry which is preliminary data.</text>
</comment>
<protein>
    <submittedName>
        <fullName evidence="1">Uncharacterized protein</fullName>
    </submittedName>
</protein>
<sequence length="212" mass="24898">EQYNSFYKLRQIQCETSQGEKSKSKHGNDGLLQQETIETDAMLKNKNEKSTANLLIQVFNKEKREDVFEFVEHLYKAFHFTDNSWITDRLSKQYDITKCKLIAEFELNNALDELTFIEYYCDLVDFNSEYKATILPFKYKFKKDFNEINIKKLTMHTRPFGSRSQPGQVLHGSDFSSPTSLQILSTNPHWNADGPFRMSPKLFYQNSYGIHT</sequence>
<dbReference type="Proteomes" id="UP000677228">
    <property type="component" value="Unassembled WGS sequence"/>
</dbReference>